<dbReference type="AlphaFoldDB" id="A0A1U7LSM5"/>
<dbReference type="Proteomes" id="UP000186594">
    <property type="component" value="Unassembled WGS sequence"/>
</dbReference>
<evidence type="ECO:0000256" key="2">
    <source>
        <dbReference type="ARBA" id="ARBA00022553"/>
    </source>
</evidence>
<evidence type="ECO:0000256" key="1">
    <source>
        <dbReference type="ARBA" id="ARBA00004604"/>
    </source>
</evidence>
<protein>
    <submittedName>
        <fullName evidence="5">U3 small nucleolar RNA-associated protein 14</fullName>
    </submittedName>
</protein>
<evidence type="ECO:0000256" key="4">
    <source>
        <dbReference type="SAM" id="MobiDB-lite"/>
    </source>
</evidence>
<name>A0A1U7LSM5_NEOID</name>
<gene>
    <name evidence="5" type="ORF">NEOLI_004712</name>
</gene>
<keyword evidence="6" id="KW-1185">Reference proteome</keyword>
<evidence type="ECO:0000313" key="6">
    <source>
        <dbReference type="Proteomes" id="UP000186594"/>
    </source>
</evidence>
<organism evidence="5 6">
    <name type="scientific">Neolecta irregularis (strain DAH-3)</name>
    <dbReference type="NCBI Taxonomy" id="1198029"/>
    <lineage>
        <taxon>Eukaryota</taxon>
        <taxon>Fungi</taxon>
        <taxon>Dikarya</taxon>
        <taxon>Ascomycota</taxon>
        <taxon>Taphrinomycotina</taxon>
        <taxon>Neolectales</taxon>
        <taxon>Neolectaceae</taxon>
        <taxon>Neolecta</taxon>
    </lineage>
</organism>
<keyword evidence="3" id="KW-0539">Nucleus</keyword>
<keyword evidence="2" id="KW-0597">Phosphoprotein</keyword>
<dbReference type="OMA" id="EDHIKDY"/>
<reference evidence="5 6" key="1">
    <citation type="submission" date="2016-04" db="EMBL/GenBank/DDBJ databases">
        <title>Evolutionary innovation and constraint leading to complex multicellularity in the Ascomycota.</title>
        <authorList>
            <person name="Cisse O."/>
            <person name="Nguyen A."/>
            <person name="Hewitt D.A."/>
            <person name="Jedd G."/>
            <person name="Stajich J.E."/>
        </authorList>
    </citation>
    <scope>NUCLEOTIDE SEQUENCE [LARGE SCALE GENOMIC DNA]</scope>
    <source>
        <strain evidence="5 6">DAH-3</strain>
    </source>
</reference>
<feature type="region of interest" description="Disordered" evidence="4">
    <location>
        <begin position="302"/>
        <end position="324"/>
    </location>
</feature>
<dbReference type="Pfam" id="PF04615">
    <property type="entry name" value="Utp14"/>
    <property type="match status" value="1"/>
</dbReference>
<dbReference type="PANTHER" id="PTHR14150:SF12">
    <property type="entry name" value="U3 SMALL NUCLEOLAR RNA-ASSOCIATED PROTEIN 14 HOMOLOG A"/>
    <property type="match status" value="1"/>
</dbReference>
<accession>A0A1U7LSM5</accession>
<dbReference type="GO" id="GO:0006364">
    <property type="term" value="P:rRNA processing"/>
    <property type="evidence" value="ECO:0007669"/>
    <property type="project" value="InterPro"/>
</dbReference>
<dbReference type="PANTHER" id="PTHR14150">
    <property type="entry name" value="U3 SMALL NUCLEOLAR RNA-ASSOCIATED PROTEIN 14"/>
    <property type="match status" value="1"/>
</dbReference>
<evidence type="ECO:0000256" key="3">
    <source>
        <dbReference type="ARBA" id="ARBA00023242"/>
    </source>
</evidence>
<comment type="subcellular location">
    <subcellularLocation>
        <location evidence="1">Nucleus</location>
        <location evidence="1">Nucleolus</location>
    </subcellularLocation>
</comment>
<dbReference type="STRING" id="1198029.A0A1U7LSM5"/>
<dbReference type="InterPro" id="IPR006709">
    <property type="entry name" value="SSU_processome_Utp14"/>
</dbReference>
<proteinExistence type="predicted"/>
<comment type="caution">
    <text evidence="5">The sequence shown here is derived from an EMBL/GenBank/DDBJ whole genome shotgun (WGS) entry which is preliminary data.</text>
</comment>
<dbReference type="OrthoDB" id="277439at2759"/>
<dbReference type="GO" id="GO:0032040">
    <property type="term" value="C:small-subunit processome"/>
    <property type="evidence" value="ECO:0007669"/>
    <property type="project" value="InterPro"/>
</dbReference>
<sequence length="584" mass="67121">MTQILELSTLLQAADPRFSKSLRPKKAATLAAPLPRIQQAKLNREAATEVAHQEVSKWNDLVKQNREAEHLIFPVNPKVTEGHSTASLIASFQPMNAFENQINDLLQPSATDEKSISAFETQQLSLLPPSEVKKRQDALRLQRDLMFSEEKRAKRIAKIKSKSYRRVHRKRIHEDAVDDEEAERIRAKERMTLRHKNTGKWAKKMKGRKDEGVQQMISEQLRRGEELRRKIRGIEDNESDDFTEEEAIERVMEEPQEVEGLEWKSGIMGMKFIQTAMMLRKRKNDEEISGFEPEIVKEQLPGRRKFTGPNGNIEESESRMTTADADEEEWTGINEMNLKTTKAFLFKYNTDFPDGILSPGANPWIMQLENSSNVQNTSPNPWLSHENQISIKTSSKNIPSKHQKLLSQSREDDAHLSEDEVEINLDDHLQITHSKDLSIQQRDLVKRAFAGDDVVRDFDSEKKAVQGEEGDQEIDETLAGWGLWTGKGIKNMKKRKIVKVIPGINKSKRKDRKLKNVIINEKRVAKNTKYTTPSIPYPYETREQYHRAMGIPLGAEWNTLEFGQRMRMPRIVVKEGGRVVSGLE</sequence>
<evidence type="ECO:0000313" key="5">
    <source>
        <dbReference type="EMBL" id="OLL25521.1"/>
    </source>
</evidence>
<dbReference type="EMBL" id="LXFE01000383">
    <property type="protein sequence ID" value="OLL25521.1"/>
    <property type="molecule type" value="Genomic_DNA"/>
</dbReference>